<evidence type="ECO:0000313" key="3">
    <source>
        <dbReference type="EMBL" id="KAJ8660121.1"/>
    </source>
</evidence>
<evidence type="ECO:0000259" key="2">
    <source>
        <dbReference type="PROSITE" id="PS51505"/>
    </source>
</evidence>
<gene>
    <name evidence="3" type="ORF">O0I10_003980</name>
</gene>
<feature type="compositionally biased region" description="Basic residues" evidence="1">
    <location>
        <begin position="227"/>
        <end position="240"/>
    </location>
</feature>
<sequence>MAGSVAVKKQENLLTEEQQSILNQTTADIDRLQQDITTLANPLVSKATDSWSKHVTPSTLSVFHEDGHWERISEKAEASLLKRTYKSPDATSWSAMMGSLGDDESDTVSDEPLSPTVTQLDVNDRKTYGTMTMEEDVIIVTCKSCHRPILMSAFQQHSESCGAGVKKPRALTTSEQANLAKGIFSDEEDEDVSKQTNDSHKKGTTVKHEPEVQDIASAKRPPSSDKKKSKKEKQKQKAAPKPKPPLDLDKQCGVLQGPNNTPCTRSLTCKSHSMGAKRAVAGRSQPYDLLLAAYQKKAIGRPQTGATTDRKGTSVVSIKAGKSGGKRHAGDMSNGSSSDIAAAAAGQEEQCVNSDEELENVLDAMRHSRPTPLAQKSFYFVKRRRQCYRLHDILLDTITPKNNSQLDRLHSNTTNMFHPRHPQQTTSLRSVNNTAVSASASASGVRAAAAGQQNELALPTLIRIPGLAGGGAMRASGAMNGGVLRDTR</sequence>
<dbReference type="Gene3D" id="6.10.140.1270">
    <property type="match status" value="1"/>
</dbReference>
<evidence type="ECO:0000256" key="1">
    <source>
        <dbReference type="SAM" id="MobiDB-lite"/>
    </source>
</evidence>
<dbReference type="GO" id="GO:0000124">
    <property type="term" value="C:SAGA complex"/>
    <property type="evidence" value="ECO:0007669"/>
    <property type="project" value="InterPro"/>
</dbReference>
<dbReference type="GO" id="GO:1904802">
    <property type="term" value="P:RITS complex assembly"/>
    <property type="evidence" value="ECO:0007669"/>
    <property type="project" value="TreeGrafter"/>
</dbReference>
<proteinExistence type="predicted"/>
<dbReference type="PANTHER" id="PTHR47805">
    <property type="entry name" value="SAGA-ASSOCIATED FACTOR 73"/>
    <property type="match status" value="1"/>
</dbReference>
<evidence type="ECO:0000313" key="4">
    <source>
        <dbReference type="Proteomes" id="UP001234581"/>
    </source>
</evidence>
<feature type="region of interest" description="Disordered" evidence="1">
    <location>
        <begin position="181"/>
        <end position="253"/>
    </location>
</feature>
<dbReference type="Pfam" id="PF08313">
    <property type="entry name" value="SCA7"/>
    <property type="match status" value="1"/>
</dbReference>
<dbReference type="AlphaFoldDB" id="A0AAD7V7X4"/>
<accession>A0AAD7V7X4</accession>
<dbReference type="InterPro" id="IPR037804">
    <property type="entry name" value="SGF73"/>
</dbReference>
<feature type="compositionally biased region" description="Basic and acidic residues" evidence="1">
    <location>
        <begin position="197"/>
        <end position="211"/>
    </location>
</feature>
<comment type="caution">
    <text evidence="3">The sequence shown here is derived from an EMBL/GenBank/DDBJ whole genome shotgun (WGS) entry which is preliminary data.</text>
</comment>
<dbReference type="PROSITE" id="PS51505">
    <property type="entry name" value="SCA7"/>
    <property type="match status" value="1"/>
</dbReference>
<dbReference type="RefSeq" id="XP_058345034.1">
    <property type="nucleotide sequence ID" value="XM_058484046.1"/>
</dbReference>
<dbReference type="GO" id="GO:0006357">
    <property type="term" value="P:regulation of transcription by RNA polymerase II"/>
    <property type="evidence" value="ECO:0007669"/>
    <property type="project" value="TreeGrafter"/>
</dbReference>
<dbReference type="Proteomes" id="UP001234581">
    <property type="component" value="Unassembled WGS sequence"/>
</dbReference>
<keyword evidence="4" id="KW-1185">Reference proteome</keyword>
<dbReference type="PANTHER" id="PTHR47805:SF1">
    <property type="entry name" value="SAGA-ASSOCIATED FACTOR 73"/>
    <property type="match status" value="1"/>
</dbReference>
<dbReference type="InterPro" id="IPR013243">
    <property type="entry name" value="SCA7_dom"/>
</dbReference>
<name>A0AAD7V7X4_9FUNG</name>
<dbReference type="GeneID" id="83211393"/>
<organism evidence="3 4">
    <name type="scientific">Lichtheimia ornata</name>
    <dbReference type="NCBI Taxonomy" id="688661"/>
    <lineage>
        <taxon>Eukaryota</taxon>
        <taxon>Fungi</taxon>
        <taxon>Fungi incertae sedis</taxon>
        <taxon>Mucoromycota</taxon>
        <taxon>Mucoromycotina</taxon>
        <taxon>Mucoromycetes</taxon>
        <taxon>Mucorales</taxon>
        <taxon>Lichtheimiaceae</taxon>
        <taxon>Lichtheimia</taxon>
    </lineage>
</organism>
<protein>
    <recommendedName>
        <fullName evidence="2">SCA7 domain-containing protein</fullName>
    </recommendedName>
</protein>
<reference evidence="3 4" key="1">
    <citation type="submission" date="2023-03" db="EMBL/GenBank/DDBJ databases">
        <title>Genome sequence of Lichtheimia ornata CBS 291.66.</title>
        <authorList>
            <person name="Mohabir J.T."/>
            <person name="Shea T.P."/>
            <person name="Kurbessoian T."/>
            <person name="Berby B."/>
            <person name="Fontaine J."/>
            <person name="Livny J."/>
            <person name="Gnirke A."/>
            <person name="Stajich J.E."/>
            <person name="Cuomo C.A."/>
        </authorList>
    </citation>
    <scope>NUCLEOTIDE SEQUENCE [LARGE SCALE GENOMIC DNA]</scope>
    <source>
        <strain evidence="3">CBS 291.66</strain>
    </source>
</reference>
<dbReference type="GO" id="GO:0031048">
    <property type="term" value="P:regulatory ncRNA-mediated heterochromatin formation"/>
    <property type="evidence" value="ECO:0007669"/>
    <property type="project" value="TreeGrafter"/>
</dbReference>
<feature type="domain" description="SCA7" evidence="2">
    <location>
        <begin position="239"/>
        <end position="306"/>
    </location>
</feature>
<dbReference type="EMBL" id="JARTCD010000014">
    <property type="protein sequence ID" value="KAJ8660121.1"/>
    <property type="molecule type" value="Genomic_DNA"/>
</dbReference>